<dbReference type="AlphaFoldDB" id="A0ABD2IHK2"/>
<accession>A0ABD2IHK2</accession>
<protein>
    <submittedName>
        <fullName evidence="1">Uncharacterized protein</fullName>
    </submittedName>
</protein>
<gene>
    <name evidence="1" type="ORF">niasHS_013906</name>
</gene>
<dbReference type="Proteomes" id="UP001620645">
    <property type="component" value="Unassembled WGS sequence"/>
</dbReference>
<sequence>MFDGWVGYISTHDAIRLRWWCRNCNSRFYETYEFSRSGKKKSWGRYELKDRELHQLIDVQFAAIEIYNHMPGQNFNVTFFNPSHWASRFYNSVLNARS</sequence>
<proteinExistence type="predicted"/>
<evidence type="ECO:0000313" key="2">
    <source>
        <dbReference type="Proteomes" id="UP001620645"/>
    </source>
</evidence>
<evidence type="ECO:0000313" key="1">
    <source>
        <dbReference type="EMBL" id="KAL3079624.1"/>
    </source>
</evidence>
<dbReference type="EMBL" id="JBICCN010000300">
    <property type="protein sequence ID" value="KAL3079624.1"/>
    <property type="molecule type" value="Genomic_DNA"/>
</dbReference>
<organism evidence="1 2">
    <name type="scientific">Heterodera schachtii</name>
    <name type="common">Sugarbeet cyst nematode worm</name>
    <name type="synonym">Tylenchus schachtii</name>
    <dbReference type="NCBI Taxonomy" id="97005"/>
    <lineage>
        <taxon>Eukaryota</taxon>
        <taxon>Metazoa</taxon>
        <taxon>Ecdysozoa</taxon>
        <taxon>Nematoda</taxon>
        <taxon>Chromadorea</taxon>
        <taxon>Rhabditida</taxon>
        <taxon>Tylenchina</taxon>
        <taxon>Tylenchomorpha</taxon>
        <taxon>Tylenchoidea</taxon>
        <taxon>Heteroderidae</taxon>
        <taxon>Heteroderinae</taxon>
        <taxon>Heterodera</taxon>
    </lineage>
</organism>
<name>A0ABD2IHK2_HETSC</name>
<reference evidence="1 2" key="1">
    <citation type="submission" date="2024-10" db="EMBL/GenBank/DDBJ databases">
        <authorList>
            <person name="Kim D."/>
        </authorList>
    </citation>
    <scope>NUCLEOTIDE SEQUENCE [LARGE SCALE GENOMIC DNA]</scope>
    <source>
        <strain evidence="1">Taebaek</strain>
    </source>
</reference>
<keyword evidence="2" id="KW-1185">Reference proteome</keyword>
<comment type="caution">
    <text evidence="1">The sequence shown here is derived from an EMBL/GenBank/DDBJ whole genome shotgun (WGS) entry which is preliminary data.</text>
</comment>